<evidence type="ECO:0000256" key="5">
    <source>
        <dbReference type="ARBA" id="ARBA00022723"/>
    </source>
</evidence>
<evidence type="ECO:0000256" key="1">
    <source>
        <dbReference type="ARBA" id="ARBA00001798"/>
    </source>
</evidence>
<keyword evidence="8" id="KW-0833">Ubl conjugation pathway</keyword>
<dbReference type="STRING" id="4155.A0A022QDI9"/>
<evidence type="ECO:0000259" key="10">
    <source>
        <dbReference type="PROSITE" id="PS51873"/>
    </source>
</evidence>
<dbReference type="SMART" id="SM00647">
    <property type="entry name" value="IBR"/>
    <property type="match status" value="1"/>
</dbReference>
<dbReference type="EMBL" id="KI632119">
    <property type="protein sequence ID" value="EYU24555.1"/>
    <property type="molecule type" value="Genomic_DNA"/>
</dbReference>
<dbReference type="GO" id="GO:0005737">
    <property type="term" value="C:cytoplasm"/>
    <property type="evidence" value="ECO:0000318"/>
    <property type="project" value="GO_Central"/>
</dbReference>
<comment type="cofactor">
    <cofactor evidence="2">
        <name>Zn(2+)</name>
        <dbReference type="ChEBI" id="CHEBI:29105"/>
    </cofactor>
</comment>
<evidence type="ECO:0000256" key="2">
    <source>
        <dbReference type="ARBA" id="ARBA00001947"/>
    </source>
</evidence>
<feature type="domain" description="RING-type" evidence="10">
    <location>
        <begin position="26"/>
        <end position="218"/>
    </location>
</feature>
<evidence type="ECO:0000256" key="6">
    <source>
        <dbReference type="ARBA" id="ARBA00022737"/>
    </source>
</evidence>
<dbReference type="PANTHER" id="PTHR11685">
    <property type="entry name" value="RBR FAMILY RING FINGER AND IBR DOMAIN-CONTAINING"/>
    <property type="match status" value="1"/>
</dbReference>
<evidence type="ECO:0000256" key="9">
    <source>
        <dbReference type="ARBA" id="ARBA00022833"/>
    </source>
</evidence>
<proteinExistence type="predicted"/>
<dbReference type="GO" id="GO:0016567">
    <property type="term" value="P:protein ubiquitination"/>
    <property type="evidence" value="ECO:0007669"/>
    <property type="project" value="UniProtKB-UniPathway"/>
</dbReference>
<dbReference type="GO" id="GO:0006511">
    <property type="term" value="P:ubiquitin-dependent protein catabolic process"/>
    <property type="evidence" value="ECO:0000318"/>
    <property type="project" value="GO_Central"/>
</dbReference>
<evidence type="ECO:0000256" key="4">
    <source>
        <dbReference type="ARBA" id="ARBA00022679"/>
    </source>
</evidence>
<evidence type="ECO:0000313" key="12">
    <source>
        <dbReference type="Proteomes" id="UP000030748"/>
    </source>
</evidence>
<keyword evidence="7" id="KW-0863">Zinc-finger</keyword>
<evidence type="ECO:0000256" key="8">
    <source>
        <dbReference type="ARBA" id="ARBA00022786"/>
    </source>
</evidence>
<accession>A0A022QDI9</accession>
<keyword evidence="9" id="KW-0862">Zinc</keyword>
<evidence type="ECO:0000313" key="11">
    <source>
        <dbReference type="EMBL" id="EYU24555.1"/>
    </source>
</evidence>
<dbReference type="GO" id="GO:0061630">
    <property type="term" value="F:ubiquitin protein ligase activity"/>
    <property type="evidence" value="ECO:0000318"/>
    <property type="project" value="GO_Central"/>
</dbReference>
<sequence>MEVFSYDDDDDYYTSLLLMQYSQIIENNHNRLLSDDDKYAQELQLQETLISSFTGINCSHKFCKDCISKYITMKINRGKSASIACPGPDCEGIMGIEECVGGVVPKEVVTLWDQVICESVIIPLLQRFYCPYKNWKPIECPSCRRLFCVKCKVTWHSGFDCGEFSRMREGERERDQDLMVHALTKKNKWRRCPRCGFFVERSAGCLHWGGPREYWVGG</sequence>
<dbReference type="GO" id="GO:0008270">
    <property type="term" value="F:zinc ion binding"/>
    <property type="evidence" value="ECO:0007669"/>
    <property type="project" value="UniProtKB-KW"/>
</dbReference>
<gene>
    <name evidence="11" type="ORF">MIMGU_mgv1a025458mg</name>
</gene>
<dbReference type="AlphaFoldDB" id="A0A022QDI9"/>
<keyword evidence="4" id="KW-0808">Transferase</keyword>
<dbReference type="PROSITE" id="PS51873">
    <property type="entry name" value="TRIAD"/>
    <property type="match status" value="1"/>
</dbReference>
<dbReference type="InterPro" id="IPR017907">
    <property type="entry name" value="Znf_RING_CS"/>
</dbReference>
<reference evidence="11 12" key="1">
    <citation type="journal article" date="2013" name="Proc. Natl. Acad. Sci. U.S.A.">
        <title>Fine-scale variation in meiotic recombination in Mimulus inferred from population shotgun sequencing.</title>
        <authorList>
            <person name="Hellsten U."/>
            <person name="Wright K.M."/>
            <person name="Jenkins J."/>
            <person name="Shu S."/>
            <person name="Yuan Y."/>
            <person name="Wessler S.R."/>
            <person name="Schmutz J."/>
            <person name="Willis J.H."/>
            <person name="Rokhsar D.S."/>
        </authorList>
    </citation>
    <scope>NUCLEOTIDE SEQUENCE [LARGE SCALE GENOMIC DNA]</scope>
    <source>
        <strain evidence="12">cv. DUN x IM62</strain>
    </source>
</reference>
<dbReference type="EC" id="2.3.2.31" evidence="3"/>
<dbReference type="UniPathway" id="UPA00143"/>
<organism evidence="11 12">
    <name type="scientific">Erythranthe guttata</name>
    <name type="common">Yellow monkey flower</name>
    <name type="synonym">Mimulus guttatus</name>
    <dbReference type="NCBI Taxonomy" id="4155"/>
    <lineage>
        <taxon>Eukaryota</taxon>
        <taxon>Viridiplantae</taxon>
        <taxon>Streptophyta</taxon>
        <taxon>Embryophyta</taxon>
        <taxon>Tracheophyta</taxon>
        <taxon>Spermatophyta</taxon>
        <taxon>Magnoliopsida</taxon>
        <taxon>eudicotyledons</taxon>
        <taxon>Gunneridae</taxon>
        <taxon>Pentapetalae</taxon>
        <taxon>asterids</taxon>
        <taxon>lamiids</taxon>
        <taxon>Lamiales</taxon>
        <taxon>Phrymaceae</taxon>
        <taxon>Erythranthe</taxon>
    </lineage>
</organism>
<dbReference type="Gene3D" id="3.30.40.10">
    <property type="entry name" value="Zinc/RING finger domain, C3HC4 (zinc finger)"/>
    <property type="match status" value="1"/>
</dbReference>
<dbReference type="GO" id="GO:0000151">
    <property type="term" value="C:ubiquitin ligase complex"/>
    <property type="evidence" value="ECO:0000318"/>
    <property type="project" value="GO_Central"/>
</dbReference>
<dbReference type="InterPro" id="IPR002867">
    <property type="entry name" value="IBR_dom"/>
</dbReference>
<dbReference type="InterPro" id="IPR044066">
    <property type="entry name" value="TRIAD_supradom"/>
</dbReference>
<evidence type="ECO:0000256" key="3">
    <source>
        <dbReference type="ARBA" id="ARBA00012251"/>
    </source>
</evidence>
<dbReference type="SUPFAM" id="SSF57850">
    <property type="entry name" value="RING/U-box"/>
    <property type="match status" value="2"/>
</dbReference>
<name>A0A022QDI9_ERYGU</name>
<dbReference type="InterPro" id="IPR013083">
    <property type="entry name" value="Znf_RING/FYVE/PHD"/>
</dbReference>
<protein>
    <recommendedName>
        <fullName evidence="3">RBR-type E3 ubiquitin transferase</fullName>
        <ecNumber evidence="3">2.3.2.31</ecNumber>
    </recommendedName>
</protein>
<dbReference type="Proteomes" id="UP000030748">
    <property type="component" value="Unassembled WGS sequence"/>
</dbReference>
<evidence type="ECO:0000256" key="7">
    <source>
        <dbReference type="ARBA" id="ARBA00022771"/>
    </source>
</evidence>
<keyword evidence="12" id="KW-1185">Reference proteome</keyword>
<dbReference type="Pfam" id="PF01485">
    <property type="entry name" value="IBR"/>
    <property type="match status" value="1"/>
</dbReference>
<dbReference type="PROSITE" id="PS00518">
    <property type="entry name" value="ZF_RING_1"/>
    <property type="match status" value="1"/>
</dbReference>
<keyword evidence="6" id="KW-0677">Repeat</keyword>
<dbReference type="InterPro" id="IPR031127">
    <property type="entry name" value="E3_UB_ligase_RBR"/>
</dbReference>
<keyword evidence="5" id="KW-0479">Metal-binding</keyword>
<comment type="catalytic activity">
    <reaction evidence="1">
        <text>[E2 ubiquitin-conjugating enzyme]-S-ubiquitinyl-L-cysteine + [acceptor protein]-L-lysine = [E2 ubiquitin-conjugating enzyme]-L-cysteine + [acceptor protein]-N(6)-ubiquitinyl-L-lysine.</text>
        <dbReference type="EC" id="2.3.2.31"/>
    </reaction>
</comment>
<dbReference type="GO" id="GO:0031624">
    <property type="term" value="F:ubiquitin conjugating enzyme binding"/>
    <property type="evidence" value="ECO:0000318"/>
    <property type="project" value="GO_Central"/>
</dbReference>